<gene>
    <name evidence="2" type="ORF">DFP76_1055</name>
</gene>
<dbReference type="Proteomes" id="UP000252086">
    <property type="component" value="Unassembled WGS sequence"/>
</dbReference>
<protein>
    <submittedName>
        <fullName evidence="2">Radical SAM enzyme (TIGR01210 family)</fullName>
    </submittedName>
</protein>
<dbReference type="GO" id="GO:0051536">
    <property type="term" value="F:iron-sulfur cluster binding"/>
    <property type="evidence" value="ECO:0007669"/>
    <property type="project" value="InterPro"/>
</dbReference>
<sequence length="344" mass="39119">MKLVDGYPCEKSVDIKYSPYLKKSIYQNTMVVPGGGCAYYRSKKGDACTFCAFPGLTRDVIKGAGYEDYYGSWKLDSETYIKMFDSLFDYSEKSERLAIFNGGSFFPESELPIGFQEYVYNRVSHSKKTKQLLVEAYPNFISRKKLENAVDQLGDKTLMVGIGLESSNDIVRNNIMNKGIDLGRFERKVKMMKEVGVVSYVYVFLKPHLLNEAQAYHDVINTLEYLSSIGVDEIALSCAFVSPGTPLERIYDRGDFRTPWLWTIIKVIEQAKQNRWPVTIGGFDDNPPPKAIPSNCSSCDPIVLDIIESYRRTGEFTMESAPLCSCYPSWEEEMSNDPMIKRIL</sequence>
<dbReference type="InterPro" id="IPR058240">
    <property type="entry name" value="rSAM_sf"/>
</dbReference>
<evidence type="ECO:0000259" key="1">
    <source>
        <dbReference type="SMART" id="SM00729"/>
    </source>
</evidence>
<dbReference type="OrthoDB" id="5697613at2"/>
<feature type="domain" description="Elp3/MiaA/NifB-like radical SAM core" evidence="1">
    <location>
        <begin position="27"/>
        <end position="270"/>
    </location>
</feature>
<dbReference type="PIRSF" id="PIRSF004954">
    <property type="entry name" value="Radical_SAM"/>
    <property type="match status" value="1"/>
</dbReference>
<accession>A0A366CXH4</accession>
<reference evidence="2 3" key="1">
    <citation type="submission" date="2018-06" db="EMBL/GenBank/DDBJ databases">
        <title>Genomic Encyclopedia of Type Strains, Phase III (KMG-III): the genomes of soil and plant-associated and newly described type strains.</title>
        <authorList>
            <person name="Whitman W."/>
        </authorList>
    </citation>
    <scope>NUCLEOTIDE SEQUENCE [LARGE SCALE GENOMIC DNA]</scope>
    <source>
        <strain evidence="2 3">CECT 7732</strain>
    </source>
</reference>
<dbReference type="SMART" id="SM00729">
    <property type="entry name" value="Elp3"/>
    <property type="match status" value="1"/>
</dbReference>
<name>A0A366CXH4_9GAMM</name>
<evidence type="ECO:0000313" key="3">
    <source>
        <dbReference type="Proteomes" id="UP000252086"/>
    </source>
</evidence>
<dbReference type="RefSeq" id="WP_113874515.1">
    <property type="nucleotide sequence ID" value="NZ_QNRF01000005.1"/>
</dbReference>
<dbReference type="EMBL" id="QNRF01000005">
    <property type="protein sequence ID" value="RBO82541.1"/>
    <property type="molecule type" value="Genomic_DNA"/>
</dbReference>
<evidence type="ECO:0000313" key="2">
    <source>
        <dbReference type="EMBL" id="RBO82541.1"/>
    </source>
</evidence>
<proteinExistence type="predicted"/>
<comment type="caution">
    <text evidence="2">The sequence shown here is derived from an EMBL/GenBank/DDBJ whole genome shotgun (WGS) entry which is preliminary data.</text>
</comment>
<dbReference type="GO" id="GO:0003824">
    <property type="term" value="F:catalytic activity"/>
    <property type="evidence" value="ECO:0007669"/>
    <property type="project" value="InterPro"/>
</dbReference>
<dbReference type="AlphaFoldDB" id="A0A366CXH4"/>
<dbReference type="SUPFAM" id="SSF102114">
    <property type="entry name" value="Radical SAM enzymes"/>
    <property type="match status" value="1"/>
</dbReference>
<keyword evidence="3" id="KW-1185">Reference proteome</keyword>
<dbReference type="InterPro" id="IPR006638">
    <property type="entry name" value="Elp3/MiaA/NifB-like_rSAM"/>
</dbReference>
<organism evidence="2 3">
    <name type="scientific">Marinomonas aquiplantarum</name>
    <dbReference type="NCBI Taxonomy" id="491951"/>
    <lineage>
        <taxon>Bacteria</taxon>
        <taxon>Pseudomonadati</taxon>
        <taxon>Pseudomonadota</taxon>
        <taxon>Gammaproteobacteria</taxon>
        <taxon>Oceanospirillales</taxon>
        <taxon>Oceanospirillaceae</taxon>
        <taxon>Marinomonas</taxon>
    </lineage>
</organism>
<dbReference type="InterPro" id="IPR005909">
    <property type="entry name" value="RaSEA"/>
</dbReference>